<evidence type="ECO:0000256" key="6">
    <source>
        <dbReference type="ARBA" id="ARBA00022692"/>
    </source>
</evidence>
<keyword evidence="9" id="KW-0406">Ion transport</keyword>
<evidence type="ECO:0000256" key="10">
    <source>
        <dbReference type="ARBA" id="ARBA00023077"/>
    </source>
</evidence>
<dbReference type="InterPro" id="IPR010105">
    <property type="entry name" value="TonB_sidphr_rcpt"/>
</dbReference>
<dbReference type="GO" id="GO:0009279">
    <property type="term" value="C:cell outer membrane"/>
    <property type="evidence" value="ECO:0007669"/>
    <property type="project" value="UniProtKB-SubCell"/>
</dbReference>
<evidence type="ECO:0000256" key="13">
    <source>
        <dbReference type="ARBA" id="ARBA00023237"/>
    </source>
</evidence>
<accession>A0A2U2BLJ4</accession>
<comment type="caution">
    <text evidence="18">The sequence shown here is derived from an EMBL/GenBank/DDBJ whole genome shotgun (WGS) entry which is preliminary data.</text>
</comment>
<dbReference type="Gene3D" id="2.40.170.20">
    <property type="entry name" value="TonB-dependent receptor, beta-barrel domain"/>
    <property type="match status" value="1"/>
</dbReference>
<evidence type="ECO:0000313" key="18">
    <source>
        <dbReference type="EMBL" id="PWE14837.1"/>
    </source>
</evidence>
<dbReference type="InterPro" id="IPR000531">
    <property type="entry name" value="Beta-barrel_TonB"/>
</dbReference>
<dbReference type="CDD" id="cd01347">
    <property type="entry name" value="ligand_gated_channel"/>
    <property type="match status" value="1"/>
</dbReference>
<gene>
    <name evidence="18" type="ORF">DF183_09070</name>
</gene>
<organism evidence="18 19">
    <name type="scientific">Alcaligenes faecalis</name>
    <dbReference type="NCBI Taxonomy" id="511"/>
    <lineage>
        <taxon>Bacteria</taxon>
        <taxon>Pseudomonadati</taxon>
        <taxon>Pseudomonadota</taxon>
        <taxon>Betaproteobacteria</taxon>
        <taxon>Burkholderiales</taxon>
        <taxon>Alcaligenaceae</taxon>
        <taxon>Alcaligenes</taxon>
    </lineage>
</organism>
<keyword evidence="6 14" id="KW-0812">Transmembrane</keyword>
<dbReference type="GO" id="GO:0015344">
    <property type="term" value="F:siderophore uptake transmembrane transporter activity"/>
    <property type="evidence" value="ECO:0007669"/>
    <property type="project" value="TreeGrafter"/>
</dbReference>
<dbReference type="PROSITE" id="PS52016">
    <property type="entry name" value="TONB_DEPENDENT_REC_3"/>
    <property type="match status" value="1"/>
</dbReference>
<evidence type="ECO:0000256" key="9">
    <source>
        <dbReference type="ARBA" id="ARBA00023065"/>
    </source>
</evidence>
<dbReference type="EMBL" id="QEXO01000002">
    <property type="protein sequence ID" value="PWE14837.1"/>
    <property type="molecule type" value="Genomic_DNA"/>
</dbReference>
<evidence type="ECO:0000256" key="2">
    <source>
        <dbReference type="ARBA" id="ARBA00009810"/>
    </source>
</evidence>
<evidence type="ECO:0000256" key="4">
    <source>
        <dbReference type="ARBA" id="ARBA00022452"/>
    </source>
</evidence>
<evidence type="ECO:0000313" key="19">
    <source>
        <dbReference type="Proteomes" id="UP000245216"/>
    </source>
</evidence>
<dbReference type="GO" id="GO:0038023">
    <property type="term" value="F:signaling receptor activity"/>
    <property type="evidence" value="ECO:0007669"/>
    <property type="project" value="InterPro"/>
</dbReference>
<keyword evidence="12 18" id="KW-0675">Receptor</keyword>
<comment type="subcellular location">
    <subcellularLocation>
        <location evidence="1 14">Cell outer membrane</location>
        <topology evidence="1 14">Multi-pass membrane protein</topology>
    </subcellularLocation>
</comment>
<dbReference type="InterPro" id="IPR039426">
    <property type="entry name" value="TonB-dep_rcpt-like"/>
</dbReference>
<dbReference type="PANTHER" id="PTHR32552:SF89">
    <property type="entry name" value="CATECHOLATE SIDEROPHORE RECEPTOR FIU"/>
    <property type="match status" value="1"/>
</dbReference>
<keyword evidence="13 14" id="KW-0998">Cell outer membrane</keyword>
<feature type="domain" description="TonB-dependent receptor-like beta-barrel" evidence="16">
    <location>
        <begin position="250"/>
        <end position="703"/>
    </location>
</feature>
<protein>
    <submittedName>
        <fullName evidence="18">TonB-dependent siderophore receptor</fullName>
    </submittedName>
</protein>
<keyword evidence="10 15" id="KW-0798">TonB box</keyword>
<proteinExistence type="inferred from homology"/>
<keyword evidence="5" id="KW-0410">Iron transport</keyword>
<dbReference type="GO" id="GO:0015891">
    <property type="term" value="P:siderophore transport"/>
    <property type="evidence" value="ECO:0007669"/>
    <property type="project" value="InterPro"/>
</dbReference>
<evidence type="ECO:0000256" key="5">
    <source>
        <dbReference type="ARBA" id="ARBA00022496"/>
    </source>
</evidence>
<keyword evidence="7" id="KW-0732">Signal</keyword>
<keyword evidence="4 14" id="KW-1134">Transmembrane beta strand</keyword>
<reference evidence="18 19" key="1">
    <citation type="submission" date="2018-05" db="EMBL/GenBank/DDBJ databases">
        <title>Genome Sequence of an Efficient Indole-Degrading Bacterium, Alcaligenes sp.YBY.</title>
        <authorList>
            <person name="Yang B."/>
        </authorList>
    </citation>
    <scope>NUCLEOTIDE SEQUENCE [LARGE SCALE GENOMIC DNA]</scope>
    <source>
        <strain evidence="18 19">YBY</strain>
    </source>
</reference>
<name>A0A2U2BLJ4_ALCFA</name>
<dbReference type="InterPro" id="IPR037066">
    <property type="entry name" value="Plug_dom_sf"/>
</dbReference>
<dbReference type="NCBIfam" id="TIGR01783">
    <property type="entry name" value="TonB-siderophor"/>
    <property type="match status" value="1"/>
</dbReference>
<dbReference type="FunFam" id="2.170.130.10:FF:000001">
    <property type="entry name" value="Catecholate siderophore TonB-dependent receptor"/>
    <property type="match status" value="1"/>
</dbReference>
<feature type="domain" description="TonB-dependent receptor plug" evidence="17">
    <location>
        <begin position="77"/>
        <end position="174"/>
    </location>
</feature>
<keyword evidence="8" id="KW-0408">Iron</keyword>
<dbReference type="Pfam" id="PF00593">
    <property type="entry name" value="TonB_dep_Rec_b-barrel"/>
    <property type="match status" value="1"/>
</dbReference>
<reference evidence="18 19" key="2">
    <citation type="submission" date="2018-05" db="EMBL/GenBank/DDBJ databases">
        <authorList>
            <person name="Lanie J.A."/>
            <person name="Ng W.-L."/>
            <person name="Kazmierczak K.M."/>
            <person name="Andrzejewski T.M."/>
            <person name="Davidsen T.M."/>
            <person name="Wayne K.J."/>
            <person name="Tettelin H."/>
            <person name="Glass J.I."/>
            <person name="Rusch D."/>
            <person name="Podicherti R."/>
            <person name="Tsui H.-C.T."/>
            <person name="Winkler M.E."/>
        </authorList>
    </citation>
    <scope>NUCLEOTIDE SEQUENCE [LARGE SCALE GENOMIC DNA]</scope>
    <source>
        <strain evidence="18 19">YBY</strain>
    </source>
</reference>
<sequence length="735" mass="81031">MELVMSFVSPLPPRRFAETVLSAALFAALTSPVIAQTANPGVTELQSIKVQASEDANGIDGFQAHKAQSVKFSESLLNTPRSITVIPEEVIRDRGATSLQDVLRTTPGITLGSGEGGTPMGDRPFIRGYEASTDIFIDGVRDYSRGSHETFNLESVEVLKGPSSAYTGRGGTGGSLNLVTKSPKLKDFFQVEAGYGTSDQYRLTADGNYAFSETGAIRLNLMRMGGEVAGRDGVKIDRWGIAPSIAFGLGTPTRVTLSYSRLENKDMPDLGFPFKNAANPDRVTPLEADRDNFYGRRNVDFRKYIADTASASIEHDLNDRFTVRNVTRYSKTLNHYLMTRPSFDNCAAGAGGACATEGAGLQFRRDDRTNYRVAESLLNQTDVYGSFNTGWIKHDIVAGVEISKEEIHNKTMTGGPGRDTDSFYDPNPNRQYNYSLQYGPKTKTGDIKTRSAYIFDTLTLSEQWMVNGGLRFDRFEADNTKDSRKDDMWNYQLGVVYKPARNGSIYLSYGTSSNPTGENLGQAGGADGPAGGAAIRDLKPERSYSWELGTKWDVADEKLSLTAAIFQTDKKDARSTDPLTGDVSLSGSNRVRGLELGAAGAITPNWNLWAGYTYLDPKIKKYRSGNNVFDGNQMKFISKQSFNVWTTYKVMPELTLGAGATFVGKRFVDDANQLKLPSYWRYDAMARYDLNKNVSFQFNVNNISNVRMYDASHVGIFANVGPGRSYMFNASYRFE</sequence>
<dbReference type="InterPro" id="IPR036942">
    <property type="entry name" value="Beta-barrel_TonB_sf"/>
</dbReference>
<evidence type="ECO:0000256" key="3">
    <source>
        <dbReference type="ARBA" id="ARBA00022448"/>
    </source>
</evidence>
<dbReference type="InterPro" id="IPR012910">
    <property type="entry name" value="Plug_dom"/>
</dbReference>
<evidence type="ECO:0000256" key="12">
    <source>
        <dbReference type="ARBA" id="ARBA00023170"/>
    </source>
</evidence>
<evidence type="ECO:0000256" key="15">
    <source>
        <dbReference type="RuleBase" id="RU003357"/>
    </source>
</evidence>
<evidence type="ECO:0000256" key="7">
    <source>
        <dbReference type="ARBA" id="ARBA00022729"/>
    </source>
</evidence>
<dbReference type="Gene3D" id="2.170.130.10">
    <property type="entry name" value="TonB-dependent receptor, plug domain"/>
    <property type="match status" value="1"/>
</dbReference>
<dbReference type="AlphaFoldDB" id="A0A2U2BLJ4"/>
<evidence type="ECO:0000256" key="11">
    <source>
        <dbReference type="ARBA" id="ARBA00023136"/>
    </source>
</evidence>
<evidence type="ECO:0000256" key="8">
    <source>
        <dbReference type="ARBA" id="ARBA00023004"/>
    </source>
</evidence>
<evidence type="ECO:0000259" key="16">
    <source>
        <dbReference type="Pfam" id="PF00593"/>
    </source>
</evidence>
<dbReference type="Pfam" id="PF07715">
    <property type="entry name" value="Plug"/>
    <property type="match status" value="1"/>
</dbReference>
<comment type="similarity">
    <text evidence="2 14 15">Belongs to the TonB-dependent receptor family.</text>
</comment>
<evidence type="ECO:0000256" key="1">
    <source>
        <dbReference type="ARBA" id="ARBA00004571"/>
    </source>
</evidence>
<keyword evidence="11 14" id="KW-0472">Membrane</keyword>
<evidence type="ECO:0000256" key="14">
    <source>
        <dbReference type="PROSITE-ProRule" id="PRU01360"/>
    </source>
</evidence>
<dbReference type="SUPFAM" id="SSF56935">
    <property type="entry name" value="Porins"/>
    <property type="match status" value="1"/>
</dbReference>
<dbReference type="PANTHER" id="PTHR32552">
    <property type="entry name" value="FERRICHROME IRON RECEPTOR-RELATED"/>
    <property type="match status" value="1"/>
</dbReference>
<dbReference type="Proteomes" id="UP000245216">
    <property type="component" value="Unassembled WGS sequence"/>
</dbReference>
<dbReference type="STRING" id="511.UZ73_08095"/>
<evidence type="ECO:0000259" key="17">
    <source>
        <dbReference type="Pfam" id="PF07715"/>
    </source>
</evidence>
<keyword evidence="3 14" id="KW-0813">Transport</keyword>